<dbReference type="OrthoDB" id="334565at2"/>
<dbReference type="GO" id="GO:0016020">
    <property type="term" value="C:membrane"/>
    <property type="evidence" value="ECO:0007669"/>
    <property type="project" value="GOC"/>
</dbReference>
<sequence>MKLFKRILLVLLSVFALLLLLVYFSTFHPSDLESVQVKCEEGAPSLESSEPIKVLSWNVQYFAGRNRVFWYDVPDETGPDVGPSRVEIESTLKKVANVILERDPDFVLFQEVDDGAKKTYSENQSERILPLLSDRYPCQTEAFYWKAGFVPHPKIMGSVGMKLTIFSKYKILSASRHQLPTPPADPITRQLQLKRAVLEASVDVKDKKPLVLLNTHFDAFSMGTDTMQRQVAFVGQLLDKLDSEKSEWILAGDFNLLPPGFSRKHLHPNGAYFYSDDEEISPLFKKWNSTASLEELNGPNQEKFYTHVPNDPQIAKPDRTIDYMFYSKGLTKKEYIVLREGEALESSDHLPLEATFSLESR</sequence>
<keyword evidence="2" id="KW-0378">Hydrolase</keyword>
<dbReference type="SUPFAM" id="SSF56219">
    <property type="entry name" value="DNase I-like"/>
    <property type="match status" value="1"/>
</dbReference>
<feature type="domain" description="Endonuclease/exonuclease/phosphatase" evidence="1">
    <location>
        <begin position="55"/>
        <end position="349"/>
    </location>
</feature>
<dbReference type="PANTHER" id="PTHR14859">
    <property type="entry name" value="CALCOFLUOR WHITE HYPERSENSITIVE PROTEIN PRECURSOR"/>
    <property type="match status" value="1"/>
</dbReference>
<dbReference type="AlphaFoldDB" id="A0A2M9XC89"/>
<dbReference type="InterPro" id="IPR005135">
    <property type="entry name" value="Endo/exonuclease/phosphatase"/>
</dbReference>
<name>A0A2M9XC89_9LEPT</name>
<organism evidence="2 3">
    <name type="scientific">Leptospira hartskeerlii</name>
    <dbReference type="NCBI Taxonomy" id="2023177"/>
    <lineage>
        <taxon>Bacteria</taxon>
        <taxon>Pseudomonadati</taxon>
        <taxon>Spirochaetota</taxon>
        <taxon>Spirochaetia</taxon>
        <taxon>Leptospirales</taxon>
        <taxon>Leptospiraceae</taxon>
        <taxon>Leptospira</taxon>
    </lineage>
</organism>
<dbReference type="PANTHER" id="PTHR14859:SF1">
    <property type="entry name" value="PGAP2-INTERACTING PROTEIN"/>
    <property type="match status" value="1"/>
</dbReference>
<gene>
    <name evidence="2" type="ORF">CH357_10315</name>
</gene>
<dbReference type="EMBL" id="NPDN01000005">
    <property type="protein sequence ID" value="PJZ25317.1"/>
    <property type="molecule type" value="Genomic_DNA"/>
</dbReference>
<dbReference type="InterPro" id="IPR036691">
    <property type="entry name" value="Endo/exonu/phosph_ase_sf"/>
</dbReference>
<accession>A0A2M9XC89</accession>
<dbReference type="Gene3D" id="3.60.10.10">
    <property type="entry name" value="Endonuclease/exonuclease/phosphatase"/>
    <property type="match status" value="1"/>
</dbReference>
<dbReference type="GO" id="GO:0016787">
    <property type="term" value="F:hydrolase activity"/>
    <property type="evidence" value="ECO:0007669"/>
    <property type="project" value="UniProtKB-KW"/>
</dbReference>
<protein>
    <submittedName>
        <fullName evidence="2">Metal-dependent hydrolase</fullName>
    </submittedName>
</protein>
<proteinExistence type="predicted"/>
<evidence type="ECO:0000313" key="3">
    <source>
        <dbReference type="Proteomes" id="UP000232196"/>
    </source>
</evidence>
<dbReference type="InterPro" id="IPR051916">
    <property type="entry name" value="GPI-anchor_lipid_remodeler"/>
</dbReference>
<dbReference type="RefSeq" id="WP_100706666.1">
    <property type="nucleotide sequence ID" value="NZ_NPDL01000008.1"/>
</dbReference>
<dbReference type="Pfam" id="PF03372">
    <property type="entry name" value="Exo_endo_phos"/>
    <property type="match status" value="1"/>
</dbReference>
<evidence type="ECO:0000313" key="2">
    <source>
        <dbReference type="EMBL" id="PJZ25317.1"/>
    </source>
</evidence>
<evidence type="ECO:0000259" key="1">
    <source>
        <dbReference type="Pfam" id="PF03372"/>
    </source>
</evidence>
<comment type="caution">
    <text evidence="2">The sequence shown here is derived from an EMBL/GenBank/DDBJ whole genome shotgun (WGS) entry which is preliminary data.</text>
</comment>
<dbReference type="Proteomes" id="UP000232196">
    <property type="component" value="Unassembled WGS sequence"/>
</dbReference>
<keyword evidence="3" id="KW-1185">Reference proteome</keyword>
<dbReference type="GO" id="GO:0006506">
    <property type="term" value="P:GPI anchor biosynthetic process"/>
    <property type="evidence" value="ECO:0007669"/>
    <property type="project" value="TreeGrafter"/>
</dbReference>
<reference evidence="2 3" key="1">
    <citation type="submission" date="2017-07" db="EMBL/GenBank/DDBJ databases">
        <title>Leptospira spp. isolated from tropical soils.</title>
        <authorList>
            <person name="Thibeaux R."/>
            <person name="Iraola G."/>
            <person name="Ferres I."/>
            <person name="Bierque E."/>
            <person name="Girault D."/>
            <person name="Soupe-Gilbert M.-E."/>
            <person name="Picardeau M."/>
            <person name="Goarant C."/>
        </authorList>
    </citation>
    <scope>NUCLEOTIDE SEQUENCE [LARGE SCALE GENOMIC DNA]</scope>
    <source>
        <strain evidence="2 3">MCA1-C-A1</strain>
    </source>
</reference>